<keyword evidence="8" id="KW-1015">Disulfide bond</keyword>
<evidence type="ECO:0000313" key="12">
    <source>
        <dbReference type="EMBL" id="KAK6510545.1"/>
    </source>
</evidence>
<evidence type="ECO:0000256" key="5">
    <source>
        <dbReference type="ARBA" id="ARBA00022801"/>
    </source>
</evidence>
<feature type="domain" description="Chitin-binding type-1" evidence="10">
    <location>
        <begin position="46"/>
        <end position="96"/>
    </location>
</feature>
<dbReference type="PANTHER" id="PTHR46471:SF4">
    <property type="entry name" value="CHITIN DEACETYLASE"/>
    <property type="match status" value="1"/>
</dbReference>
<dbReference type="AlphaFoldDB" id="A0AAN8N2K5"/>
<keyword evidence="3" id="KW-0479">Metal-binding</keyword>
<evidence type="ECO:0008006" key="14">
    <source>
        <dbReference type="Google" id="ProtNLM"/>
    </source>
</evidence>
<dbReference type="InterPro" id="IPR001002">
    <property type="entry name" value="Chitin-bd_1"/>
</dbReference>
<dbReference type="SUPFAM" id="SSF88713">
    <property type="entry name" value="Glycoside hydrolase/deacetylase"/>
    <property type="match status" value="1"/>
</dbReference>
<sequence length="343" mass="37763">MNCLISFLLIVLSLVSLGAARNGASASPSTNVGSVHTHGTILGSPDGTCGPGNGNTCDNSTNSLDGCCSQFGWCGHTEDYCLIENGCQPEYGNCTELDNPDYSKLISLKRYRLGKIPYGEPIYGCRSTGQIALTFDDGPYHYTKRLLDILKAAGVNATFFITGANLGKGSIDDPALPWKSLIRRMYREGHQVAAHTWTHPDLESLSESGRRNQMHRLEYAFSKILGKIPTYMRPPYSRCEGACLDTMKDLGYHVIYFDLDTEDYSHILPSQIKDSIKIATDIIQAVDPKVSSILSIAHDIHPLSVIRLTVEMIKVIKDRGFEPVTVGKCLGDAPSHWYRQVIV</sequence>
<dbReference type="PANTHER" id="PTHR46471">
    <property type="entry name" value="CHITIN DEACETYLASE"/>
    <property type="match status" value="1"/>
</dbReference>
<dbReference type="CDD" id="cd11618">
    <property type="entry name" value="ChtBD1_1"/>
    <property type="match status" value="1"/>
</dbReference>
<feature type="signal peptide" evidence="9">
    <location>
        <begin position="1"/>
        <end position="20"/>
    </location>
</feature>
<keyword evidence="4 9" id="KW-0732">Signal</keyword>
<keyword evidence="7" id="KW-0170">Cobalt</keyword>
<comment type="caution">
    <text evidence="12">The sequence shown here is derived from an EMBL/GenBank/DDBJ whole genome shotgun (WGS) entry which is preliminary data.</text>
</comment>
<dbReference type="EMBL" id="JAVHJM010000007">
    <property type="protein sequence ID" value="KAK6510545.1"/>
    <property type="molecule type" value="Genomic_DNA"/>
</dbReference>
<dbReference type="GO" id="GO:0016810">
    <property type="term" value="F:hydrolase activity, acting on carbon-nitrogen (but not peptide) bonds"/>
    <property type="evidence" value="ECO:0007669"/>
    <property type="project" value="InterPro"/>
</dbReference>
<keyword evidence="6" id="KW-0119">Carbohydrate metabolism</keyword>
<keyword evidence="13" id="KW-1185">Reference proteome</keyword>
<dbReference type="InterPro" id="IPR011330">
    <property type="entry name" value="Glyco_hydro/deAcase_b/a-brl"/>
</dbReference>
<evidence type="ECO:0000259" key="10">
    <source>
        <dbReference type="PROSITE" id="PS50941"/>
    </source>
</evidence>
<evidence type="ECO:0000256" key="2">
    <source>
        <dbReference type="ARBA" id="ARBA00022669"/>
    </source>
</evidence>
<dbReference type="Pfam" id="PF01522">
    <property type="entry name" value="Polysacc_deac_1"/>
    <property type="match status" value="1"/>
</dbReference>
<evidence type="ECO:0000256" key="1">
    <source>
        <dbReference type="ARBA" id="ARBA00001941"/>
    </source>
</evidence>
<evidence type="ECO:0000313" key="13">
    <source>
        <dbReference type="Proteomes" id="UP001307849"/>
    </source>
</evidence>
<dbReference type="Gene3D" id="3.20.20.370">
    <property type="entry name" value="Glycoside hydrolase/deacetylase"/>
    <property type="match status" value="1"/>
</dbReference>
<evidence type="ECO:0000256" key="8">
    <source>
        <dbReference type="PROSITE-ProRule" id="PRU00261"/>
    </source>
</evidence>
<dbReference type="Proteomes" id="UP001307849">
    <property type="component" value="Unassembled WGS sequence"/>
</dbReference>
<evidence type="ECO:0000256" key="3">
    <source>
        <dbReference type="ARBA" id="ARBA00022723"/>
    </source>
</evidence>
<dbReference type="GO" id="GO:0005975">
    <property type="term" value="P:carbohydrate metabolic process"/>
    <property type="evidence" value="ECO:0007669"/>
    <property type="project" value="InterPro"/>
</dbReference>
<feature type="domain" description="NodB homology" evidence="11">
    <location>
        <begin position="129"/>
        <end position="324"/>
    </location>
</feature>
<name>A0AAN8N2K5_9PEZI</name>
<dbReference type="CDD" id="cd10951">
    <property type="entry name" value="CE4_ClCDA_like"/>
    <property type="match status" value="1"/>
</dbReference>
<evidence type="ECO:0000256" key="4">
    <source>
        <dbReference type="ARBA" id="ARBA00022729"/>
    </source>
</evidence>
<proteinExistence type="predicted"/>
<dbReference type="SMART" id="SM00270">
    <property type="entry name" value="ChtBD1"/>
    <property type="match status" value="1"/>
</dbReference>
<dbReference type="GO" id="GO:0046872">
    <property type="term" value="F:metal ion binding"/>
    <property type="evidence" value="ECO:0007669"/>
    <property type="project" value="UniProtKB-KW"/>
</dbReference>
<keyword evidence="5" id="KW-0378">Hydrolase</keyword>
<dbReference type="SUPFAM" id="SSF57016">
    <property type="entry name" value="Plant lectins/antimicrobial peptides"/>
    <property type="match status" value="1"/>
</dbReference>
<evidence type="ECO:0000256" key="7">
    <source>
        <dbReference type="ARBA" id="ARBA00023285"/>
    </source>
</evidence>
<reference evidence="12 13" key="1">
    <citation type="submission" date="2019-10" db="EMBL/GenBank/DDBJ databases">
        <authorList>
            <person name="Palmer J.M."/>
        </authorList>
    </citation>
    <scope>NUCLEOTIDE SEQUENCE [LARGE SCALE GENOMIC DNA]</scope>
    <source>
        <strain evidence="12 13">TWF506</strain>
    </source>
</reference>
<dbReference type="PROSITE" id="PS51677">
    <property type="entry name" value="NODB"/>
    <property type="match status" value="1"/>
</dbReference>
<protein>
    <recommendedName>
        <fullName evidence="14">Chitin deacetylase</fullName>
    </recommendedName>
</protein>
<evidence type="ECO:0000256" key="9">
    <source>
        <dbReference type="SAM" id="SignalP"/>
    </source>
</evidence>
<dbReference type="InterPro" id="IPR036861">
    <property type="entry name" value="Endochitinase-like_sf"/>
</dbReference>
<evidence type="ECO:0000259" key="11">
    <source>
        <dbReference type="PROSITE" id="PS51677"/>
    </source>
</evidence>
<comment type="caution">
    <text evidence="8">Lacks conserved residue(s) required for the propagation of feature annotation.</text>
</comment>
<evidence type="ECO:0000256" key="6">
    <source>
        <dbReference type="ARBA" id="ARBA00023277"/>
    </source>
</evidence>
<gene>
    <name evidence="12" type="ORF">TWF506_009650</name>
</gene>
<organism evidence="12 13">
    <name type="scientific">Arthrobotrys conoides</name>
    <dbReference type="NCBI Taxonomy" id="74498"/>
    <lineage>
        <taxon>Eukaryota</taxon>
        <taxon>Fungi</taxon>
        <taxon>Dikarya</taxon>
        <taxon>Ascomycota</taxon>
        <taxon>Pezizomycotina</taxon>
        <taxon>Orbiliomycetes</taxon>
        <taxon>Orbiliales</taxon>
        <taxon>Orbiliaceae</taxon>
        <taxon>Arthrobotrys</taxon>
    </lineage>
</organism>
<dbReference type="PROSITE" id="PS50941">
    <property type="entry name" value="CHIT_BIND_I_2"/>
    <property type="match status" value="1"/>
</dbReference>
<dbReference type="InterPro" id="IPR002509">
    <property type="entry name" value="NODB_dom"/>
</dbReference>
<accession>A0AAN8N2K5</accession>
<keyword evidence="2 8" id="KW-0147">Chitin-binding</keyword>
<comment type="cofactor">
    <cofactor evidence="1">
        <name>Co(2+)</name>
        <dbReference type="ChEBI" id="CHEBI:48828"/>
    </cofactor>
</comment>
<feature type="disulfide bond" evidence="8">
    <location>
        <begin position="67"/>
        <end position="81"/>
    </location>
</feature>
<feature type="chain" id="PRO_5042976956" description="Chitin deacetylase" evidence="9">
    <location>
        <begin position="21"/>
        <end position="343"/>
    </location>
</feature>
<dbReference type="GO" id="GO:0008061">
    <property type="term" value="F:chitin binding"/>
    <property type="evidence" value="ECO:0007669"/>
    <property type="project" value="UniProtKB-UniRule"/>
</dbReference>
<dbReference type="Gene3D" id="3.30.60.10">
    <property type="entry name" value="Endochitinase-like"/>
    <property type="match status" value="1"/>
</dbReference>